<dbReference type="SUPFAM" id="SSF53850">
    <property type="entry name" value="Periplasmic binding protein-like II"/>
    <property type="match status" value="1"/>
</dbReference>
<accession>A0A0D0L5Z6</accession>
<evidence type="ECO:0000313" key="4">
    <source>
        <dbReference type="Proteomes" id="UP000032067"/>
    </source>
</evidence>
<dbReference type="EMBL" id="JXQQ01000019">
    <property type="protein sequence ID" value="KIQ33817.1"/>
    <property type="molecule type" value="Genomic_DNA"/>
</dbReference>
<dbReference type="InterPro" id="IPR005064">
    <property type="entry name" value="BUG"/>
</dbReference>
<evidence type="ECO:0000256" key="1">
    <source>
        <dbReference type="ARBA" id="ARBA00006987"/>
    </source>
</evidence>
<dbReference type="Gene3D" id="3.40.190.150">
    <property type="entry name" value="Bordetella uptake gene, domain 1"/>
    <property type="match status" value="1"/>
</dbReference>
<dbReference type="RefSeq" id="WP_042578474.1">
    <property type="nucleotide sequence ID" value="NZ_JXQQ01000019.1"/>
</dbReference>
<dbReference type="Gene3D" id="3.40.190.10">
    <property type="entry name" value="Periplasmic binding protein-like II"/>
    <property type="match status" value="1"/>
</dbReference>
<name>A0A0D0L5Z6_VARPD</name>
<dbReference type="PANTHER" id="PTHR42928:SF5">
    <property type="entry name" value="BLR1237 PROTEIN"/>
    <property type="match status" value="1"/>
</dbReference>
<dbReference type="OrthoDB" id="8678477at2"/>
<dbReference type="PANTHER" id="PTHR42928">
    <property type="entry name" value="TRICARBOXYLATE-BINDING PROTEIN"/>
    <property type="match status" value="1"/>
</dbReference>
<dbReference type="Proteomes" id="UP000032067">
    <property type="component" value="Unassembled WGS sequence"/>
</dbReference>
<dbReference type="Pfam" id="PF03401">
    <property type="entry name" value="TctC"/>
    <property type="match status" value="1"/>
</dbReference>
<dbReference type="CDD" id="cd13578">
    <property type="entry name" value="PBP2_Bug27"/>
    <property type="match status" value="1"/>
</dbReference>
<comment type="similarity">
    <text evidence="1">Belongs to the UPF0065 (bug) family.</text>
</comment>
<evidence type="ECO:0000313" key="3">
    <source>
        <dbReference type="EMBL" id="KIQ33817.1"/>
    </source>
</evidence>
<proteinExistence type="inferred from homology"/>
<comment type="caution">
    <text evidence="3">The sequence shown here is derived from an EMBL/GenBank/DDBJ whole genome shotgun (WGS) entry which is preliminary data.</text>
</comment>
<gene>
    <name evidence="3" type="ORF">RT97_09170</name>
</gene>
<dbReference type="InterPro" id="IPR042100">
    <property type="entry name" value="Bug_dom1"/>
</dbReference>
<protein>
    <submittedName>
        <fullName evidence="3">BugT protein</fullName>
    </submittedName>
</protein>
<feature type="chain" id="PRO_5002226802" evidence="2">
    <location>
        <begin position="29"/>
        <end position="332"/>
    </location>
</feature>
<organism evidence="3 4">
    <name type="scientific">Variovorax paradoxus</name>
    <dbReference type="NCBI Taxonomy" id="34073"/>
    <lineage>
        <taxon>Bacteria</taxon>
        <taxon>Pseudomonadati</taxon>
        <taxon>Pseudomonadota</taxon>
        <taxon>Betaproteobacteria</taxon>
        <taxon>Burkholderiales</taxon>
        <taxon>Comamonadaceae</taxon>
        <taxon>Variovorax</taxon>
    </lineage>
</organism>
<dbReference type="PIRSF" id="PIRSF017082">
    <property type="entry name" value="YflP"/>
    <property type="match status" value="1"/>
</dbReference>
<evidence type="ECO:0000256" key="2">
    <source>
        <dbReference type="SAM" id="SignalP"/>
    </source>
</evidence>
<dbReference type="AlphaFoldDB" id="A0A0D0L5Z6"/>
<sequence length="332" mass="34653">MTMKKLHACMRSCLMTAVLLGAHAAASADDAAVKGYPSQPIKLMVPWPAGGGVDTTARIVSELLGHRLGQPFVVDNRAGAGGNIGTELAARQKADGYNLLMSSISPNAVNISLYTKLGFDPVKDFEPIVYVSAVPNILVVPANSPFKTVKDVIDAARANPGKLNYGSGGIGSSQHLAAVQFAAAAKIDIVHVPYKGTAPAEADLAAGHVSLMLDTTTCLPFIAGGRMRALAVASKVRNPALPDVPTFDEVGLKGVYASSWYGLSAPAGTPRPIIDKLNAEANAVLKSPELQKRMAAFGAEVGGGTPEDFGRFMASETKRYAEIVRISGVKLD</sequence>
<feature type="signal peptide" evidence="2">
    <location>
        <begin position="1"/>
        <end position="28"/>
    </location>
</feature>
<reference evidence="3 4" key="1">
    <citation type="submission" date="2014-12" db="EMBL/GenBank/DDBJ databases">
        <title>16Stimator: statistical estimation of ribosomal gene copy numbers from draft genome assemblies.</title>
        <authorList>
            <person name="Perisin M.A."/>
            <person name="Vetter M."/>
            <person name="Gilbert J.A."/>
            <person name="Bergelson J."/>
        </authorList>
    </citation>
    <scope>NUCLEOTIDE SEQUENCE [LARGE SCALE GENOMIC DNA]</scope>
    <source>
        <strain evidence="3 4">MEDvA23</strain>
    </source>
</reference>
<keyword evidence="2" id="KW-0732">Signal</keyword>